<feature type="compositionally biased region" description="Basic and acidic residues" evidence="1">
    <location>
        <begin position="63"/>
        <end position="87"/>
    </location>
</feature>
<name>A0A380FAW5_STAGA</name>
<accession>A0A380FAW5</accession>
<proteinExistence type="predicted"/>
<gene>
    <name evidence="2" type="ORF">NCTC12195_00750</name>
</gene>
<protein>
    <submittedName>
        <fullName evidence="2">Uncharacterized protein</fullName>
    </submittedName>
</protein>
<evidence type="ECO:0000313" key="3">
    <source>
        <dbReference type="Proteomes" id="UP000255277"/>
    </source>
</evidence>
<evidence type="ECO:0000313" key="2">
    <source>
        <dbReference type="EMBL" id="SUM31342.1"/>
    </source>
</evidence>
<feature type="compositionally biased region" description="Basic and acidic residues" evidence="1">
    <location>
        <begin position="99"/>
        <end position="108"/>
    </location>
</feature>
<dbReference type="EMBL" id="UHDK01000001">
    <property type="protein sequence ID" value="SUM31342.1"/>
    <property type="molecule type" value="Genomic_DNA"/>
</dbReference>
<reference evidence="2 3" key="1">
    <citation type="submission" date="2018-06" db="EMBL/GenBank/DDBJ databases">
        <authorList>
            <consortium name="Pathogen Informatics"/>
            <person name="Doyle S."/>
        </authorList>
    </citation>
    <scope>NUCLEOTIDE SEQUENCE [LARGE SCALE GENOMIC DNA]</scope>
    <source>
        <strain evidence="2 3">NCTC12195</strain>
    </source>
</reference>
<evidence type="ECO:0000256" key="1">
    <source>
        <dbReference type="SAM" id="MobiDB-lite"/>
    </source>
</evidence>
<organism evidence="2 3">
    <name type="scientific">Staphylococcus gallinarum</name>
    <dbReference type="NCBI Taxonomy" id="1293"/>
    <lineage>
        <taxon>Bacteria</taxon>
        <taxon>Bacillati</taxon>
        <taxon>Bacillota</taxon>
        <taxon>Bacilli</taxon>
        <taxon>Bacillales</taxon>
        <taxon>Staphylococcaceae</taxon>
        <taxon>Staphylococcus</taxon>
    </lineage>
</organism>
<sequence>MLIRTTQHKQKTEKDEITQVSKPADTTTTKSDDKDDANKAATTTTSDSTNDTSKQVTTNDSTATRDEKVEHSVETDKEATISDDNKETTQTYTSQATHSEPKKNEKVSSLDYSIYKIQRLDYNGATLTIRVAIFLLTPFDLYPIHSSSYATF</sequence>
<feature type="compositionally biased region" description="Low complexity" evidence="1">
    <location>
        <begin position="39"/>
        <end position="54"/>
    </location>
</feature>
<feature type="region of interest" description="Disordered" evidence="1">
    <location>
        <begin position="1"/>
        <end position="108"/>
    </location>
</feature>
<dbReference type="AlphaFoldDB" id="A0A380FAW5"/>
<dbReference type="Proteomes" id="UP000255277">
    <property type="component" value="Unassembled WGS sequence"/>
</dbReference>
<feature type="compositionally biased region" description="Polar residues" evidence="1">
    <location>
        <begin position="88"/>
        <end position="98"/>
    </location>
</feature>